<evidence type="ECO:0000313" key="2">
    <source>
        <dbReference type="EMBL" id="MFA1556533.1"/>
    </source>
</evidence>
<keyword evidence="3" id="KW-1185">Reference proteome</keyword>
<evidence type="ECO:0000313" key="3">
    <source>
        <dbReference type="Proteomes" id="UP001569904"/>
    </source>
</evidence>
<name>A0ABV4R2S4_9ACTN</name>
<proteinExistence type="predicted"/>
<dbReference type="EMBL" id="JAXCEH010000015">
    <property type="protein sequence ID" value="MFA1556533.1"/>
    <property type="molecule type" value="Genomic_DNA"/>
</dbReference>
<comment type="caution">
    <text evidence="2">The sequence shown here is derived from an EMBL/GenBank/DDBJ whole genome shotgun (WGS) entry which is preliminary data.</text>
</comment>
<feature type="region of interest" description="Disordered" evidence="1">
    <location>
        <begin position="9"/>
        <end position="43"/>
    </location>
</feature>
<protein>
    <submittedName>
        <fullName evidence="2">Uncharacterized protein</fullName>
    </submittedName>
</protein>
<organism evidence="2 3">
    <name type="scientific">Actinomadura chokoriensis</name>
    <dbReference type="NCBI Taxonomy" id="454156"/>
    <lineage>
        <taxon>Bacteria</taxon>
        <taxon>Bacillati</taxon>
        <taxon>Actinomycetota</taxon>
        <taxon>Actinomycetes</taxon>
        <taxon>Streptosporangiales</taxon>
        <taxon>Thermomonosporaceae</taxon>
        <taxon>Actinomadura</taxon>
    </lineage>
</organism>
<accession>A0ABV4R2S4</accession>
<dbReference type="RefSeq" id="WP_371943269.1">
    <property type="nucleotide sequence ID" value="NZ_JAXCEH010000015.1"/>
</dbReference>
<gene>
    <name evidence="2" type="ORF">SM436_22815</name>
</gene>
<evidence type="ECO:0000256" key="1">
    <source>
        <dbReference type="SAM" id="MobiDB-lite"/>
    </source>
</evidence>
<sequence>MQILALVYATEDKSATDGKSSSWPNGEPKSVRDAADKQQGGQR</sequence>
<dbReference type="Proteomes" id="UP001569904">
    <property type="component" value="Unassembled WGS sequence"/>
</dbReference>
<reference evidence="2 3" key="1">
    <citation type="submission" date="2023-11" db="EMBL/GenBank/DDBJ databases">
        <title>Actinomadura monticuli sp. nov., isolated from volcanic ash.</title>
        <authorList>
            <person name="Lee S.D."/>
            <person name="Yang H."/>
            <person name="Kim I.S."/>
        </authorList>
    </citation>
    <scope>NUCLEOTIDE SEQUENCE [LARGE SCALE GENOMIC DNA]</scope>
    <source>
        <strain evidence="2 3">DSM 45346</strain>
    </source>
</reference>